<dbReference type="AlphaFoldDB" id="X1F1T7"/>
<comment type="caution">
    <text evidence="1">The sequence shown here is derived from an EMBL/GenBank/DDBJ whole genome shotgun (WGS) entry which is preliminary data.</text>
</comment>
<name>X1F1T7_9ZZZZ</name>
<protein>
    <submittedName>
        <fullName evidence="1">Uncharacterized protein</fullName>
    </submittedName>
</protein>
<organism evidence="1">
    <name type="scientific">marine sediment metagenome</name>
    <dbReference type="NCBI Taxonomy" id="412755"/>
    <lineage>
        <taxon>unclassified sequences</taxon>
        <taxon>metagenomes</taxon>
        <taxon>ecological metagenomes</taxon>
    </lineage>
</organism>
<reference evidence="1" key="1">
    <citation type="journal article" date="2014" name="Front. Microbiol.">
        <title>High frequency of phylogenetically diverse reductive dehalogenase-homologous genes in deep subseafloor sedimentary metagenomes.</title>
        <authorList>
            <person name="Kawai M."/>
            <person name="Futagami T."/>
            <person name="Toyoda A."/>
            <person name="Takaki Y."/>
            <person name="Nishi S."/>
            <person name="Hori S."/>
            <person name="Arai W."/>
            <person name="Tsubouchi T."/>
            <person name="Morono Y."/>
            <person name="Uchiyama I."/>
            <person name="Ito T."/>
            <person name="Fujiyama A."/>
            <person name="Inagaki F."/>
            <person name="Takami H."/>
        </authorList>
    </citation>
    <scope>NUCLEOTIDE SEQUENCE</scope>
    <source>
        <strain evidence="1">Expedition CK06-06</strain>
    </source>
</reference>
<sequence length="45" mass="5042">DAERYQKLGADKDNVVITGNMKFDLTVPSAQLDTAKEWRATEPAF</sequence>
<feature type="non-terminal residue" evidence="1">
    <location>
        <position position="1"/>
    </location>
</feature>
<accession>X1F1T7</accession>
<proteinExistence type="predicted"/>
<evidence type="ECO:0000313" key="1">
    <source>
        <dbReference type="EMBL" id="GAH23349.1"/>
    </source>
</evidence>
<dbReference type="EMBL" id="BART01039780">
    <property type="protein sequence ID" value="GAH23349.1"/>
    <property type="molecule type" value="Genomic_DNA"/>
</dbReference>
<gene>
    <name evidence="1" type="ORF">S01H4_65169</name>
</gene>